<dbReference type="Proteomes" id="UP000654075">
    <property type="component" value="Unassembled WGS sequence"/>
</dbReference>
<dbReference type="AlphaFoldDB" id="A0A813GVE1"/>
<accession>A0A813GVE1</accession>
<feature type="compositionally biased region" description="Basic and acidic residues" evidence="1">
    <location>
        <begin position="52"/>
        <end position="85"/>
    </location>
</feature>
<protein>
    <submittedName>
        <fullName evidence="2">Uncharacterized protein</fullName>
    </submittedName>
</protein>
<proteinExistence type="predicted"/>
<keyword evidence="3" id="KW-1185">Reference proteome</keyword>
<dbReference type="EMBL" id="CAJNNV010029131">
    <property type="protein sequence ID" value="CAE8627241.1"/>
    <property type="molecule type" value="Genomic_DNA"/>
</dbReference>
<reference evidence="2" key="1">
    <citation type="submission" date="2021-02" db="EMBL/GenBank/DDBJ databases">
        <authorList>
            <person name="Dougan E. K."/>
            <person name="Rhodes N."/>
            <person name="Thang M."/>
            <person name="Chan C."/>
        </authorList>
    </citation>
    <scope>NUCLEOTIDE SEQUENCE</scope>
</reference>
<gene>
    <name evidence="2" type="ORF">PGLA1383_LOCUS44044</name>
</gene>
<comment type="caution">
    <text evidence="2">The sequence shown here is derived from an EMBL/GenBank/DDBJ whole genome shotgun (WGS) entry which is preliminary data.</text>
</comment>
<name>A0A813GVE1_POLGL</name>
<organism evidence="2 3">
    <name type="scientific">Polarella glacialis</name>
    <name type="common">Dinoflagellate</name>
    <dbReference type="NCBI Taxonomy" id="89957"/>
    <lineage>
        <taxon>Eukaryota</taxon>
        <taxon>Sar</taxon>
        <taxon>Alveolata</taxon>
        <taxon>Dinophyceae</taxon>
        <taxon>Suessiales</taxon>
        <taxon>Suessiaceae</taxon>
        <taxon>Polarella</taxon>
    </lineage>
</organism>
<feature type="region of interest" description="Disordered" evidence="1">
    <location>
        <begin position="1"/>
        <end position="117"/>
    </location>
</feature>
<sequence>MVNEETGITQRSEAVKGELPDQAGAGEDPAQEIAEEEIIARRVEGQRTSQDTARKRNIEREANDHETAQDTGLEHLRQGNGDIRRKSGLHKTPAQHEMTGTRRRGSIDVGTTPGTRRIVGHGLRKAHRFQAQTQGDYSRSTRRLRTVLQMHSWTWPPATSFAGTSTRHGSATTSI</sequence>
<evidence type="ECO:0000313" key="2">
    <source>
        <dbReference type="EMBL" id="CAE8627241.1"/>
    </source>
</evidence>
<evidence type="ECO:0000256" key="1">
    <source>
        <dbReference type="SAM" id="MobiDB-lite"/>
    </source>
</evidence>
<feature type="compositionally biased region" description="Polar residues" evidence="1">
    <location>
        <begin position="1"/>
        <end position="12"/>
    </location>
</feature>
<evidence type="ECO:0000313" key="3">
    <source>
        <dbReference type="Proteomes" id="UP000654075"/>
    </source>
</evidence>